<sequence length="301" mass="33119">MNRAQAEVPARLALLPGDRATGFLTHGVRAGQEALPHVAIIRASTPIQEDSVRWSVDPVREILEEAMERFDAVRTDADAWLAPRLHATLRLTRAEAADAGLWNFLALAVAPDFVLWRHLPLGRTDDGVPRKINSARFVGPHYSQAFARLWWSAEMFRDGSDYTPAEIACGNQDMINTALRLAAIDHKPTALALVTVLKKLADGGATRLGDRVNALCTAVNVAGSTLMYEVIAPDDPPRHEALTEWITDVESAPAVPWERLPEGPHDGTVRRSSCEALSRMFERFAAEAPLRDRARFGAVHD</sequence>
<gene>
    <name evidence="1" type="ORF">G3I29_36220</name>
</gene>
<proteinExistence type="predicted"/>
<dbReference type="Proteomes" id="UP000471293">
    <property type="component" value="Unassembled WGS sequence"/>
</dbReference>
<dbReference type="InterPro" id="IPR045920">
    <property type="entry name" value="DUF6339"/>
</dbReference>
<comment type="caution">
    <text evidence="1">The sequence shown here is derived from an EMBL/GenBank/DDBJ whole genome shotgun (WGS) entry which is preliminary data.</text>
</comment>
<dbReference type="RefSeq" id="WP_164350790.1">
    <property type="nucleotide sequence ID" value="NZ_JAAGLQ010000748.1"/>
</dbReference>
<dbReference type="AlphaFoldDB" id="A0A6N9UFC5"/>
<organism evidence="1 2">
    <name type="scientific">Streptomyces halstedii</name>
    <dbReference type="NCBI Taxonomy" id="1944"/>
    <lineage>
        <taxon>Bacteria</taxon>
        <taxon>Bacillati</taxon>
        <taxon>Actinomycetota</taxon>
        <taxon>Actinomycetes</taxon>
        <taxon>Kitasatosporales</taxon>
        <taxon>Streptomycetaceae</taxon>
        <taxon>Streptomyces</taxon>
    </lineage>
</organism>
<evidence type="ECO:0000313" key="2">
    <source>
        <dbReference type="Proteomes" id="UP000471293"/>
    </source>
</evidence>
<dbReference type="EMBL" id="JAAGLQ010000748">
    <property type="protein sequence ID" value="NEA20786.1"/>
    <property type="molecule type" value="Genomic_DNA"/>
</dbReference>
<dbReference type="Pfam" id="PF19866">
    <property type="entry name" value="DUF6339"/>
    <property type="match status" value="1"/>
</dbReference>
<name>A0A6N9UFC5_STRHA</name>
<reference evidence="1 2" key="1">
    <citation type="submission" date="2020-01" db="EMBL/GenBank/DDBJ databases">
        <title>Insect and environment-associated Actinomycetes.</title>
        <authorList>
            <person name="Currrie C."/>
            <person name="Chevrette M."/>
            <person name="Carlson C."/>
            <person name="Stubbendieck R."/>
            <person name="Wendt-Pienkowski E."/>
        </authorList>
    </citation>
    <scope>NUCLEOTIDE SEQUENCE [LARGE SCALE GENOMIC DNA]</scope>
    <source>
        <strain evidence="1 2">SID11342</strain>
    </source>
</reference>
<evidence type="ECO:0000313" key="1">
    <source>
        <dbReference type="EMBL" id="NEA20786.1"/>
    </source>
</evidence>
<accession>A0A6N9UFC5</accession>
<protein>
    <submittedName>
        <fullName evidence="1">Uncharacterized protein</fullName>
    </submittedName>
</protein>